<dbReference type="HOGENOM" id="CLU_1381953_0_0_10"/>
<dbReference type="EMBL" id="CP002453">
    <property type="protein sequence ID" value="ADV48401.1"/>
    <property type="molecule type" value="Genomic_DNA"/>
</dbReference>
<accession>E6X5N5</accession>
<evidence type="ECO:0008006" key="4">
    <source>
        <dbReference type="Google" id="ProtNLM"/>
    </source>
</evidence>
<dbReference type="OrthoDB" id="1443438at2"/>
<keyword evidence="3" id="KW-1185">Reference proteome</keyword>
<dbReference type="Proteomes" id="UP000008634">
    <property type="component" value="Chromosome"/>
</dbReference>
<name>E6X5N5_CELAD</name>
<dbReference type="RefSeq" id="WP_013549888.1">
    <property type="nucleotide sequence ID" value="NC_014934.1"/>
</dbReference>
<dbReference type="STRING" id="688270.Celal_1076"/>
<dbReference type="AlphaFoldDB" id="E6X5N5"/>
<keyword evidence="1" id="KW-0732">Signal</keyword>
<evidence type="ECO:0000313" key="3">
    <source>
        <dbReference type="Proteomes" id="UP000008634"/>
    </source>
</evidence>
<reference evidence="2 3" key="1">
    <citation type="journal article" date="2010" name="Stand. Genomic Sci.">
        <title>Complete genome sequence of Cellulophaga algicola type strain (IC166).</title>
        <authorList>
            <person name="Abt B."/>
            <person name="Lu M."/>
            <person name="Misra M."/>
            <person name="Han C."/>
            <person name="Nolan M."/>
            <person name="Lucas S."/>
            <person name="Hammon N."/>
            <person name="Deshpande S."/>
            <person name="Cheng J.F."/>
            <person name="Tapia R."/>
            <person name="Goodwin L."/>
            <person name="Pitluck S."/>
            <person name="Liolios K."/>
            <person name="Pagani I."/>
            <person name="Ivanova N."/>
            <person name="Mavromatis K."/>
            <person name="Ovchinikova G."/>
            <person name="Pati A."/>
            <person name="Chen A."/>
            <person name="Palaniappan K."/>
            <person name="Land M."/>
            <person name="Hauser L."/>
            <person name="Chang Y.J."/>
            <person name="Jeffries C.D."/>
            <person name="Detter J.C."/>
            <person name="Brambilla E."/>
            <person name="Rohde M."/>
            <person name="Tindall B.J."/>
            <person name="Goker M."/>
            <person name="Woyke T."/>
            <person name="Bristow J."/>
            <person name="Eisen J.A."/>
            <person name="Markowitz V."/>
            <person name="Hugenholtz P."/>
            <person name="Kyrpides N.C."/>
            <person name="Klenk H.P."/>
            <person name="Lapidus A."/>
        </authorList>
    </citation>
    <scope>NUCLEOTIDE SEQUENCE [LARGE SCALE GENOMIC DNA]</scope>
    <source>
        <strain evidence="3">DSM 14237 / IC166 / ACAM 630</strain>
    </source>
</reference>
<feature type="chain" id="PRO_5003215502" description="Lipoprotein" evidence="1">
    <location>
        <begin position="23"/>
        <end position="197"/>
    </location>
</feature>
<evidence type="ECO:0000313" key="2">
    <source>
        <dbReference type="EMBL" id="ADV48401.1"/>
    </source>
</evidence>
<dbReference type="PROSITE" id="PS51257">
    <property type="entry name" value="PROKAR_LIPOPROTEIN"/>
    <property type="match status" value="1"/>
</dbReference>
<protein>
    <recommendedName>
        <fullName evidence="4">Lipoprotein</fullName>
    </recommendedName>
</protein>
<evidence type="ECO:0000256" key="1">
    <source>
        <dbReference type="SAM" id="SignalP"/>
    </source>
</evidence>
<sequence length="197" mass="22202">MKKNIIALCLLYSIQFIFTACTEPCNCDDASIFEVSYTAVDLTTYDTSGFQNSTSENDLYKNAFGLEIYVVAEENQIAKNTPGIKLSGFGFNSALACSCEEPEYIYLDPLRDIEILVLDVDSQVTTDVTANFTVFDYYADSGVDLKEYFQARENWRVNFLVDLVRTDNIPDQAIFTINITLESGEVLTQKTNEIVFN</sequence>
<dbReference type="KEGG" id="cao:Celal_1076"/>
<gene>
    <name evidence="2" type="ordered locus">Celal_1076</name>
</gene>
<feature type="signal peptide" evidence="1">
    <location>
        <begin position="1"/>
        <end position="22"/>
    </location>
</feature>
<organism evidence="2 3">
    <name type="scientific">Cellulophaga algicola (strain DSM 14237 / IC166 / ACAM 630)</name>
    <dbReference type="NCBI Taxonomy" id="688270"/>
    <lineage>
        <taxon>Bacteria</taxon>
        <taxon>Pseudomonadati</taxon>
        <taxon>Bacteroidota</taxon>
        <taxon>Flavobacteriia</taxon>
        <taxon>Flavobacteriales</taxon>
        <taxon>Flavobacteriaceae</taxon>
        <taxon>Cellulophaga</taxon>
    </lineage>
</organism>
<proteinExistence type="predicted"/>